<dbReference type="CDD" id="cd07341">
    <property type="entry name" value="M56_BlaR1_MecR1_like"/>
    <property type="match status" value="1"/>
</dbReference>
<dbReference type="Pfam" id="PF05569">
    <property type="entry name" value="Peptidase_M56"/>
    <property type="match status" value="1"/>
</dbReference>
<comment type="caution">
    <text evidence="6">The sequence shown here is derived from an EMBL/GenBank/DDBJ whole genome shotgun (WGS) entry which is preliminary data.</text>
</comment>
<dbReference type="InterPro" id="IPR001460">
    <property type="entry name" value="PCN-bd_Tpept"/>
</dbReference>
<dbReference type="GO" id="GO:0008658">
    <property type="term" value="F:penicillin binding"/>
    <property type="evidence" value="ECO:0007669"/>
    <property type="project" value="InterPro"/>
</dbReference>
<dbReference type="EMBL" id="WNKZ01000062">
    <property type="protein sequence ID" value="MTV54829.1"/>
    <property type="molecule type" value="Genomic_DNA"/>
</dbReference>
<dbReference type="Pfam" id="PF00905">
    <property type="entry name" value="Transpeptidase"/>
    <property type="match status" value="1"/>
</dbReference>
<dbReference type="InterPro" id="IPR012338">
    <property type="entry name" value="Beta-lactam/transpept-like"/>
</dbReference>
<evidence type="ECO:0000259" key="4">
    <source>
        <dbReference type="Pfam" id="PF05569"/>
    </source>
</evidence>
<keyword evidence="2" id="KW-0472">Membrane</keyword>
<name>A0A6I3T0B9_9BURK</name>
<dbReference type="Gene3D" id="3.40.710.10">
    <property type="entry name" value="DD-peptidase/beta-lactamase superfamily"/>
    <property type="match status" value="1"/>
</dbReference>
<accession>A0A6I3T0B9</accession>
<feature type="domain" description="Peptidase M56" evidence="4">
    <location>
        <begin position="13"/>
        <end position="296"/>
    </location>
</feature>
<dbReference type="InterPro" id="IPR052173">
    <property type="entry name" value="Beta-lactam_resp_regulator"/>
</dbReference>
<keyword evidence="8" id="KW-1185">Reference proteome</keyword>
<evidence type="ECO:0000313" key="6">
    <source>
        <dbReference type="EMBL" id="MTV54829.1"/>
    </source>
</evidence>
<sequence>MSGFDVDSFLLRFLVASVGSLLAGLSVWGLGALLRRRLPALAAQRTPWLLAQATVLATFLLVLLPHSERLRLVPPIEEATQTVAHLMAPVPSAPTAPTSAVPVAGPEDDAARPALLLAARAWFGIYLLGLAWSAARLWRAQRLLDRLAGSGTVLLPAAGAAVLEVDGPISPMLLGLFRPRLLLPRHLRDFDPLQRQLIVAHELTHLRRHDLRWMAAGLLLQTLLWFNPFLYRLLTSLNWAQELGCDRDVLRGRPSAERKAYAAALVAQLKLQHTPMKTALAFGGIDADTLAGRIALIRTPGSKRRALWARCAAAAGLAGIAGANFALQPALAWQAEPVPAGLLRCTLLLDAATGQPLQRDGDCGVRITPVSTFNIAISLMGYDSGFLHDEHAPRLPFKAGYADWVPAWRRPMDPHEWIKYSAAWYAQQVTRQLGEERFARYVRGFGYGNGDTSGDAGRANGLTMSWITSSLAISADEQAAFLRRLVRRELPVSAHAHDMTARLLRLDDLPDGWQVYGKTGTGSPVGPDGRDDEDHAYGWFVGWATKGERTIVFAQLTQDRHRTEGAAGPRTRAAFLHMLPDRLKTL</sequence>
<dbReference type="SUPFAM" id="SSF56601">
    <property type="entry name" value="beta-lactamase/transpeptidase-like"/>
    <property type="match status" value="1"/>
</dbReference>
<evidence type="ECO:0000256" key="1">
    <source>
        <dbReference type="ARBA" id="ARBA00011075"/>
    </source>
</evidence>
<feature type="transmembrane region" description="Helical" evidence="2">
    <location>
        <begin position="114"/>
        <end position="135"/>
    </location>
</feature>
<reference evidence="5" key="4">
    <citation type="submission" date="2024-05" db="EMBL/GenBank/DDBJ databases">
        <authorList>
            <person name="Sun Q."/>
            <person name="Zhou Y."/>
        </authorList>
    </citation>
    <scope>NUCLEOTIDE SEQUENCE</scope>
    <source>
        <strain evidence="5">CGMCC 1.15931</strain>
    </source>
</reference>
<evidence type="ECO:0000259" key="3">
    <source>
        <dbReference type="Pfam" id="PF00905"/>
    </source>
</evidence>
<evidence type="ECO:0000313" key="8">
    <source>
        <dbReference type="Proteomes" id="UP000622638"/>
    </source>
</evidence>
<organism evidence="6 7">
    <name type="scientific">Pseudoduganella buxea</name>
    <dbReference type="NCBI Taxonomy" id="1949069"/>
    <lineage>
        <taxon>Bacteria</taxon>
        <taxon>Pseudomonadati</taxon>
        <taxon>Pseudomonadota</taxon>
        <taxon>Betaproteobacteria</taxon>
        <taxon>Burkholderiales</taxon>
        <taxon>Oxalobacteraceae</taxon>
        <taxon>Telluria group</taxon>
        <taxon>Pseudoduganella</taxon>
    </lineage>
</organism>
<dbReference type="Proteomes" id="UP000622638">
    <property type="component" value="Unassembled WGS sequence"/>
</dbReference>
<reference evidence="5" key="1">
    <citation type="journal article" date="2014" name="Int. J. Syst. Evol. Microbiol.">
        <title>Complete genome of a new Firmicutes species belonging to the dominant human colonic microbiota ('Ruminococcus bicirculans') reveals two chromosomes and a selective capacity to utilize plant glucans.</title>
        <authorList>
            <consortium name="NISC Comparative Sequencing Program"/>
            <person name="Wegmann U."/>
            <person name="Louis P."/>
            <person name="Goesmann A."/>
            <person name="Henrissat B."/>
            <person name="Duncan S.H."/>
            <person name="Flint H.J."/>
        </authorList>
    </citation>
    <scope>NUCLEOTIDE SEQUENCE</scope>
    <source>
        <strain evidence="5">CGMCC 1.15931</strain>
    </source>
</reference>
<feature type="transmembrane region" description="Helical" evidence="2">
    <location>
        <begin position="147"/>
        <end position="165"/>
    </location>
</feature>
<feature type="transmembrane region" description="Helical" evidence="2">
    <location>
        <begin position="12"/>
        <end position="34"/>
    </location>
</feature>
<comment type="similarity">
    <text evidence="1">Belongs to the peptidase M56 family.</text>
</comment>
<feature type="transmembrane region" description="Helical" evidence="2">
    <location>
        <begin position="46"/>
        <end position="64"/>
    </location>
</feature>
<proteinExistence type="inferred from homology"/>
<evidence type="ECO:0000313" key="5">
    <source>
        <dbReference type="EMBL" id="GGC01498.1"/>
    </source>
</evidence>
<reference evidence="6 7" key="3">
    <citation type="submission" date="2019-11" db="EMBL/GenBank/DDBJ databases">
        <title>Type strains purchased from KCTC, JCM and DSMZ.</title>
        <authorList>
            <person name="Lu H."/>
        </authorList>
    </citation>
    <scope>NUCLEOTIDE SEQUENCE [LARGE SCALE GENOMIC DNA]</scope>
    <source>
        <strain evidence="6 7">KCTC 52429</strain>
    </source>
</reference>
<keyword evidence="2" id="KW-1133">Transmembrane helix</keyword>
<gene>
    <name evidence="6" type="primary">blaOXA</name>
    <name evidence="5" type="ORF">GCM10011572_24280</name>
    <name evidence="6" type="ORF">GM672_19040</name>
</gene>
<dbReference type="EMBL" id="BMKG01000009">
    <property type="protein sequence ID" value="GGC01498.1"/>
    <property type="molecule type" value="Genomic_DNA"/>
</dbReference>
<protein>
    <submittedName>
        <fullName evidence="6">Class D beta-lactamase</fullName>
    </submittedName>
</protein>
<dbReference type="AlphaFoldDB" id="A0A6I3T0B9"/>
<evidence type="ECO:0000313" key="7">
    <source>
        <dbReference type="Proteomes" id="UP000430634"/>
    </source>
</evidence>
<evidence type="ECO:0000256" key="2">
    <source>
        <dbReference type="SAM" id="Phobius"/>
    </source>
</evidence>
<dbReference type="InterPro" id="IPR008756">
    <property type="entry name" value="Peptidase_M56"/>
</dbReference>
<keyword evidence="2" id="KW-0812">Transmembrane</keyword>
<feature type="domain" description="Penicillin-binding protein transpeptidase" evidence="3">
    <location>
        <begin position="363"/>
        <end position="566"/>
    </location>
</feature>
<reference evidence="8" key="2">
    <citation type="journal article" date="2019" name="Int. J. Syst. Evol. Microbiol.">
        <title>The Global Catalogue of Microorganisms (GCM) 10K type strain sequencing project: providing services to taxonomists for standard genome sequencing and annotation.</title>
        <authorList>
            <consortium name="The Broad Institute Genomics Platform"/>
            <consortium name="The Broad Institute Genome Sequencing Center for Infectious Disease"/>
            <person name="Wu L."/>
            <person name="Ma J."/>
        </authorList>
    </citation>
    <scope>NUCLEOTIDE SEQUENCE [LARGE SCALE GENOMIC DNA]</scope>
    <source>
        <strain evidence="8">CGMCC 1.15931</strain>
    </source>
</reference>
<dbReference type="NCBIfam" id="NF000270">
    <property type="entry name" value="bla_class_D_alt"/>
    <property type="match status" value="1"/>
</dbReference>
<dbReference type="PANTHER" id="PTHR34978">
    <property type="entry name" value="POSSIBLE SENSOR-TRANSDUCER PROTEIN BLAR"/>
    <property type="match status" value="1"/>
</dbReference>
<dbReference type="Proteomes" id="UP000430634">
    <property type="component" value="Unassembled WGS sequence"/>
</dbReference>
<dbReference type="PANTHER" id="PTHR34978:SF3">
    <property type="entry name" value="SLR0241 PROTEIN"/>
    <property type="match status" value="1"/>
</dbReference>